<gene>
    <name evidence="1" type="ORF">SAMN02927925_01824</name>
</gene>
<organism evidence="1 2">
    <name type="scientific">Flavobacterium saliperosum</name>
    <dbReference type="NCBI Taxonomy" id="329186"/>
    <lineage>
        <taxon>Bacteria</taxon>
        <taxon>Pseudomonadati</taxon>
        <taxon>Bacteroidota</taxon>
        <taxon>Flavobacteriia</taxon>
        <taxon>Flavobacteriales</taxon>
        <taxon>Flavobacteriaceae</taxon>
        <taxon>Flavobacterium</taxon>
    </lineage>
</organism>
<dbReference type="eggNOG" id="ENOG5030YWI">
    <property type="taxonomic scope" value="Bacteria"/>
</dbReference>
<sequence length="58" mass="6634">MTALKNKIRRIQSIVSSIENAHNIAVEHQINEVKEETIAASELLILQINSEENEFLFI</sequence>
<name>A0A1G4VX96_9FLAO</name>
<dbReference type="AlphaFoldDB" id="A0A1G4VX96"/>
<dbReference type="EMBL" id="FMTY01000004">
    <property type="protein sequence ID" value="SCX12592.1"/>
    <property type="molecule type" value="Genomic_DNA"/>
</dbReference>
<reference evidence="1 2" key="1">
    <citation type="submission" date="2016-10" db="EMBL/GenBank/DDBJ databases">
        <authorList>
            <person name="de Groot N.N."/>
        </authorList>
    </citation>
    <scope>NUCLEOTIDE SEQUENCE [LARGE SCALE GENOMIC DNA]</scope>
    <source>
        <strain evidence="1 2">CGMCC 1.3801</strain>
    </source>
</reference>
<dbReference type="Proteomes" id="UP000182124">
    <property type="component" value="Unassembled WGS sequence"/>
</dbReference>
<evidence type="ECO:0000313" key="2">
    <source>
        <dbReference type="Proteomes" id="UP000182124"/>
    </source>
</evidence>
<protein>
    <submittedName>
        <fullName evidence="1">Uncharacterized protein</fullName>
    </submittedName>
</protein>
<proteinExistence type="predicted"/>
<accession>A0A1G4VX96</accession>
<dbReference type="RefSeq" id="WP_023575950.1">
    <property type="nucleotide sequence ID" value="NZ_CBCSBQ010000001.1"/>
</dbReference>
<evidence type="ECO:0000313" key="1">
    <source>
        <dbReference type="EMBL" id="SCX12592.1"/>
    </source>
</evidence>